<organism evidence="3 5">
    <name type="scientific">Vanilla planifolia</name>
    <name type="common">Vanilla</name>
    <dbReference type="NCBI Taxonomy" id="51239"/>
    <lineage>
        <taxon>Eukaryota</taxon>
        <taxon>Viridiplantae</taxon>
        <taxon>Streptophyta</taxon>
        <taxon>Embryophyta</taxon>
        <taxon>Tracheophyta</taxon>
        <taxon>Spermatophyta</taxon>
        <taxon>Magnoliopsida</taxon>
        <taxon>Liliopsida</taxon>
        <taxon>Asparagales</taxon>
        <taxon>Orchidaceae</taxon>
        <taxon>Vanilloideae</taxon>
        <taxon>Vanilleae</taxon>
        <taxon>Vanilla</taxon>
    </lineage>
</organism>
<evidence type="ECO:0000313" key="6">
    <source>
        <dbReference type="Proteomes" id="UP000639772"/>
    </source>
</evidence>
<gene>
    <name evidence="4" type="ORF">HPP92_018279</name>
    <name evidence="3" type="ORF">HPP92_018898</name>
</gene>
<name>A0A835UMU3_VANPL</name>
<reference evidence="5 6" key="1">
    <citation type="journal article" date="2020" name="Nat. Food">
        <title>A phased Vanilla planifolia genome enables genetic improvement of flavour and production.</title>
        <authorList>
            <person name="Hasing T."/>
            <person name="Tang H."/>
            <person name="Brym M."/>
            <person name="Khazi F."/>
            <person name="Huang T."/>
            <person name="Chambers A.H."/>
        </authorList>
    </citation>
    <scope>NUCLEOTIDE SEQUENCE [LARGE SCALE GENOMIC DNA]</scope>
    <source>
        <tissue evidence="3">Leaf</tissue>
    </source>
</reference>
<keyword evidence="1" id="KW-0175">Coiled coil</keyword>
<evidence type="ECO:0000313" key="5">
    <source>
        <dbReference type="Proteomes" id="UP000636800"/>
    </source>
</evidence>
<dbReference type="Proteomes" id="UP000636800">
    <property type="component" value="Unassembled WGS sequence"/>
</dbReference>
<feature type="region of interest" description="Disordered" evidence="2">
    <location>
        <begin position="1"/>
        <end position="81"/>
    </location>
</feature>
<feature type="compositionally biased region" description="Polar residues" evidence="2">
    <location>
        <begin position="64"/>
        <end position="81"/>
    </location>
</feature>
<dbReference type="PANTHER" id="PTHR37740">
    <property type="entry name" value="OS02G0193500 PROTEIN"/>
    <property type="match status" value="1"/>
</dbReference>
<dbReference type="EMBL" id="JADCNL010000009">
    <property type="protein sequence ID" value="KAG0467318.1"/>
    <property type="molecule type" value="Genomic_DNA"/>
</dbReference>
<evidence type="ECO:0000256" key="1">
    <source>
        <dbReference type="SAM" id="Coils"/>
    </source>
</evidence>
<protein>
    <submittedName>
        <fullName evidence="3">Uncharacterized protein</fullName>
    </submittedName>
</protein>
<dbReference type="EMBL" id="JADCNM010000009">
    <property type="protein sequence ID" value="KAG0468951.1"/>
    <property type="molecule type" value="Genomic_DNA"/>
</dbReference>
<dbReference type="PANTHER" id="PTHR37740:SF1">
    <property type="entry name" value="OS02G0193500 PROTEIN"/>
    <property type="match status" value="1"/>
</dbReference>
<evidence type="ECO:0000256" key="2">
    <source>
        <dbReference type="SAM" id="MobiDB-lite"/>
    </source>
</evidence>
<dbReference type="OrthoDB" id="1742859at2759"/>
<dbReference type="Proteomes" id="UP000639772">
    <property type="component" value="Chromosome 9"/>
</dbReference>
<feature type="coiled-coil region" evidence="1">
    <location>
        <begin position="99"/>
        <end position="133"/>
    </location>
</feature>
<keyword evidence="5" id="KW-1185">Reference proteome</keyword>
<evidence type="ECO:0000313" key="3">
    <source>
        <dbReference type="EMBL" id="KAG0467318.1"/>
    </source>
</evidence>
<comment type="caution">
    <text evidence="3">The sequence shown here is derived from an EMBL/GenBank/DDBJ whole genome shotgun (WGS) entry which is preliminary data.</text>
</comment>
<proteinExistence type="predicted"/>
<sequence length="145" mass="15849">MQESQILPLEEVPHPKPGKKKSSSQSTSTSKKGEVEKGKGGSAGSAMAKKTTKRTLKADAYKPFQTTDGSASESLPDSSSYVGDYRELRHKYLVLEEASLSLDEQMDIIESEVKALEDEKHALLDQLVVLEGLIDPSELKAKEAR</sequence>
<evidence type="ECO:0000313" key="4">
    <source>
        <dbReference type="EMBL" id="KAG0468951.1"/>
    </source>
</evidence>
<dbReference type="AlphaFoldDB" id="A0A835UMU3"/>
<accession>A0A835UMU3</accession>